<name>A0ABP8YT81_9ACTN</name>
<feature type="compositionally biased region" description="Low complexity" evidence="1">
    <location>
        <begin position="379"/>
        <end position="400"/>
    </location>
</feature>
<sequence length="430" mass="43474">MELESRVRRRFKVVAGAVATVVAAGALTLPGAEASGDSTVVVRGSALPEGSRSQLNLVGCDSVFGRTAEPVAPTIGVVPGRPGNRRSLGFDLVGGNAIGSVSYVDRVAATTTAGMSVHADAGTTGVAYVGYQAPKDVGTSLMWVGRAPLAVSAGVWTPVNVTGQGFAWTQYDMSTQQPIGGVVGSSGISAFTQAMGGDGAGFYMVGFGCDGNAFNTDSWRIGTSTGVTTYDFEGFTTRTTISGPDAAVEPGQRVTLTGSVVDGSGAPVTGRVVLEAKTGDGPWETVDVAPGPNPSVVVRPEESTTYRWKLYDRARFEGSVSAPMTIKVVGPEEPSEHPSANPSDPPAGDEPSGDPSTPVTSDAPRKAPAAPVQPPADTPTPAAETPPAEPAAQETPPAVEHASEPATPASDPPAAEQSAPAESAEGGASD</sequence>
<evidence type="ECO:0000256" key="1">
    <source>
        <dbReference type="SAM" id="MobiDB-lite"/>
    </source>
</evidence>
<proteinExistence type="predicted"/>
<dbReference type="PROSITE" id="PS51318">
    <property type="entry name" value="TAT"/>
    <property type="match status" value="1"/>
</dbReference>
<reference evidence="3" key="1">
    <citation type="journal article" date="2019" name="Int. J. Syst. Evol. Microbiol.">
        <title>The Global Catalogue of Microorganisms (GCM) 10K type strain sequencing project: providing services to taxonomists for standard genome sequencing and annotation.</title>
        <authorList>
            <consortium name="The Broad Institute Genomics Platform"/>
            <consortium name="The Broad Institute Genome Sequencing Center for Infectious Disease"/>
            <person name="Wu L."/>
            <person name="Ma J."/>
        </authorList>
    </citation>
    <scope>NUCLEOTIDE SEQUENCE [LARGE SCALE GENOMIC DNA]</scope>
    <source>
        <strain evidence="3">JCM 18532</strain>
    </source>
</reference>
<organism evidence="2 3">
    <name type="scientific">Nocardioides endophyticus</name>
    <dbReference type="NCBI Taxonomy" id="1353775"/>
    <lineage>
        <taxon>Bacteria</taxon>
        <taxon>Bacillati</taxon>
        <taxon>Actinomycetota</taxon>
        <taxon>Actinomycetes</taxon>
        <taxon>Propionibacteriales</taxon>
        <taxon>Nocardioidaceae</taxon>
        <taxon>Nocardioides</taxon>
    </lineage>
</organism>
<protein>
    <submittedName>
        <fullName evidence="2">Uncharacterized protein</fullName>
    </submittedName>
</protein>
<gene>
    <name evidence="2" type="ORF">GCM10023350_21190</name>
</gene>
<feature type="region of interest" description="Disordered" evidence="1">
    <location>
        <begin position="329"/>
        <end position="430"/>
    </location>
</feature>
<evidence type="ECO:0000313" key="2">
    <source>
        <dbReference type="EMBL" id="GAA4737010.1"/>
    </source>
</evidence>
<comment type="caution">
    <text evidence="2">The sequence shown here is derived from an EMBL/GenBank/DDBJ whole genome shotgun (WGS) entry which is preliminary data.</text>
</comment>
<dbReference type="InterPro" id="IPR006311">
    <property type="entry name" value="TAT_signal"/>
</dbReference>
<dbReference type="Proteomes" id="UP001499882">
    <property type="component" value="Unassembled WGS sequence"/>
</dbReference>
<dbReference type="EMBL" id="BAABKN010000014">
    <property type="protein sequence ID" value="GAA4737010.1"/>
    <property type="molecule type" value="Genomic_DNA"/>
</dbReference>
<evidence type="ECO:0000313" key="3">
    <source>
        <dbReference type="Proteomes" id="UP001499882"/>
    </source>
</evidence>
<feature type="compositionally biased region" description="Low complexity" evidence="1">
    <location>
        <begin position="408"/>
        <end position="430"/>
    </location>
</feature>
<keyword evidence="3" id="KW-1185">Reference proteome</keyword>
<accession>A0ABP8YT81</accession>